<reference evidence="1 2" key="2">
    <citation type="submission" date="2018-09" db="EMBL/GenBank/DDBJ databases">
        <title>Complete Genome sequences of three Leptospira mayottensis isolates obtained from Tenrecid mammals endemic to the Malagasy region.</title>
        <authorList>
            <person name="Cordonin C."/>
            <person name="Toty C."/>
        </authorList>
    </citation>
    <scope>NUCLEOTIDE SEQUENCE [LARGE SCALE GENOMIC DNA]</scope>
    <source>
        <strain evidence="1 2">MDI222</strain>
    </source>
</reference>
<accession>A0ABM6YCX2</accession>
<name>A0ABM6YCX2_9LEPT</name>
<dbReference type="EMBL" id="CP030144">
    <property type="protein sequence ID" value="AXR65965.1"/>
    <property type="molecule type" value="Genomic_DNA"/>
</dbReference>
<sequence>MFLRFREEKPRSPFQSATQHFNLFVYSDFFIQSMLHCRISTAIAFAVVDRCQATNSFQAELGKIS</sequence>
<reference evidence="1 2" key="1">
    <citation type="submission" date="2018-06" db="EMBL/GenBank/DDBJ databases">
        <authorList>
            <person name="Tortosa P."/>
        </authorList>
    </citation>
    <scope>NUCLEOTIDE SEQUENCE [LARGE SCALE GENOMIC DNA]</scope>
    <source>
        <strain evidence="1 2">MDI222</strain>
    </source>
</reference>
<evidence type="ECO:0000313" key="1">
    <source>
        <dbReference type="EMBL" id="AXR65965.1"/>
    </source>
</evidence>
<evidence type="ECO:0000313" key="2">
    <source>
        <dbReference type="Proteomes" id="UP000258889"/>
    </source>
</evidence>
<keyword evidence="2" id="KW-1185">Reference proteome</keyword>
<proteinExistence type="predicted"/>
<gene>
    <name evidence="1" type="ORF">DQM28_01825</name>
</gene>
<dbReference type="Proteomes" id="UP000258889">
    <property type="component" value="Chromosome i"/>
</dbReference>
<organism evidence="1 2">
    <name type="scientific">Leptospira mayottensis</name>
    <dbReference type="NCBI Taxonomy" id="1137606"/>
    <lineage>
        <taxon>Bacteria</taxon>
        <taxon>Pseudomonadati</taxon>
        <taxon>Spirochaetota</taxon>
        <taxon>Spirochaetia</taxon>
        <taxon>Leptospirales</taxon>
        <taxon>Leptospiraceae</taxon>
        <taxon>Leptospira</taxon>
    </lineage>
</organism>
<protein>
    <submittedName>
        <fullName evidence="1">Uncharacterized protein</fullName>
    </submittedName>
</protein>